<accession>A0A5N0UTD4</accession>
<dbReference type="InterPro" id="IPR029058">
    <property type="entry name" value="AB_hydrolase_fold"/>
</dbReference>
<comment type="caution">
    <text evidence="3">The sequence shown here is derived from an EMBL/GenBank/DDBJ whole genome shotgun (WGS) entry which is preliminary data.</text>
</comment>
<reference evidence="3" key="1">
    <citation type="submission" date="2019-09" db="EMBL/GenBank/DDBJ databases">
        <authorList>
            <person name="Teo W.F.A."/>
            <person name="Duangmal K."/>
        </authorList>
    </citation>
    <scope>NUCLEOTIDE SEQUENCE [LARGE SCALE GENOMIC DNA]</scope>
    <source>
        <strain evidence="3">K81G1</strain>
    </source>
</reference>
<feature type="domain" description="AB hydrolase-1" evidence="2">
    <location>
        <begin position="13"/>
        <end position="127"/>
    </location>
</feature>
<dbReference type="GO" id="GO:0016787">
    <property type="term" value="F:hydrolase activity"/>
    <property type="evidence" value="ECO:0007669"/>
    <property type="project" value="UniProtKB-KW"/>
</dbReference>
<protein>
    <submittedName>
        <fullName evidence="3">Alpha/beta hydrolase</fullName>
    </submittedName>
</protein>
<sequence length="251" mass="27557">MDEYVRVGTGGHVVLALHGWFGSANAWENLTPHLDGDQFSYVFFNCRGYGARRNVPGEYTIAEAAGDVLALADELGAERFSLVGHSMGGSIMQWVYADAPERVRALVGVSPVPASGVPFDEQTWQLFDSAAEDSASRKAIIDFTTGGRHPDAWLDGMVLHSEENSDKKAFAAYLRAWAKTDFHERIEGAEVPVKVIVGENDPALGEQAMLETFVRWYPKLDLEVMPDAGHYAADEVPVTLANTIEVFLDEH</sequence>
<dbReference type="SUPFAM" id="SSF53474">
    <property type="entry name" value="alpha/beta-Hydrolases"/>
    <property type="match status" value="1"/>
</dbReference>
<dbReference type="OrthoDB" id="9780765at2"/>
<dbReference type="PANTHER" id="PTHR43798:SF31">
    <property type="entry name" value="AB HYDROLASE SUPERFAMILY PROTEIN YCLE"/>
    <property type="match status" value="1"/>
</dbReference>
<dbReference type="InterPro" id="IPR000073">
    <property type="entry name" value="AB_hydrolase_1"/>
</dbReference>
<dbReference type="GO" id="GO:0016020">
    <property type="term" value="C:membrane"/>
    <property type="evidence" value="ECO:0007669"/>
    <property type="project" value="TreeGrafter"/>
</dbReference>
<keyword evidence="4" id="KW-1185">Reference proteome</keyword>
<dbReference type="EMBL" id="VMNW02000078">
    <property type="protein sequence ID" value="KAA9153262.1"/>
    <property type="molecule type" value="Genomic_DNA"/>
</dbReference>
<dbReference type="PANTHER" id="PTHR43798">
    <property type="entry name" value="MONOACYLGLYCEROL LIPASE"/>
    <property type="match status" value="1"/>
</dbReference>
<dbReference type="Gene3D" id="3.40.50.1820">
    <property type="entry name" value="alpha/beta hydrolase"/>
    <property type="match status" value="1"/>
</dbReference>
<organism evidence="3 4">
    <name type="scientific">Amycolatopsis acidicola</name>
    <dbReference type="NCBI Taxonomy" id="2596893"/>
    <lineage>
        <taxon>Bacteria</taxon>
        <taxon>Bacillati</taxon>
        <taxon>Actinomycetota</taxon>
        <taxon>Actinomycetes</taxon>
        <taxon>Pseudonocardiales</taxon>
        <taxon>Pseudonocardiaceae</taxon>
        <taxon>Amycolatopsis</taxon>
    </lineage>
</organism>
<name>A0A5N0UTD4_9PSEU</name>
<keyword evidence="1 3" id="KW-0378">Hydrolase</keyword>
<dbReference type="AlphaFoldDB" id="A0A5N0UTD4"/>
<gene>
    <name evidence="3" type="ORF">FPZ12_035040</name>
</gene>
<dbReference type="InterPro" id="IPR050266">
    <property type="entry name" value="AB_hydrolase_sf"/>
</dbReference>
<dbReference type="Pfam" id="PF00561">
    <property type="entry name" value="Abhydrolase_1"/>
    <property type="match status" value="1"/>
</dbReference>
<evidence type="ECO:0000256" key="1">
    <source>
        <dbReference type="ARBA" id="ARBA00022801"/>
    </source>
</evidence>
<dbReference type="RefSeq" id="WP_144757405.1">
    <property type="nucleotide sequence ID" value="NZ_VMNW02000078.1"/>
</dbReference>
<evidence type="ECO:0000259" key="2">
    <source>
        <dbReference type="Pfam" id="PF00561"/>
    </source>
</evidence>
<evidence type="ECO:0000313" key="3">
    <source>
        <dbReference type="EMBL" id="KAA9153262.1"/>
    </source>
</evidence>
<proteinExistence type="predicted"/>
<evidence type="ECO:0000313" key="4">
    <source>
        <dbReference type="Proteomes" id="UP000319769"/>
    </source>
</evidence>
<dbReference type="Proteomes" id="UP000319769">
    <property type="component" value="Unassembled WGS sequence"/>
</dbReference>